<accession>A0A151SGP7</accession>
<dbReference type="InterPro" id="IPR054722">
    <property type="entry name" value="PolX-like_BBD"/>
</dbReference>
<protein>
    <recommendedName>
        <fullName evidence="5">GAG-pre-integrase domain-containing protein</fullName>
    </recommendedName>
</protein>
<gene>
    <name evidence="3" type="ORF">KK1_000168</name>
</gene>
<keyword evidence="4" id="KW-1185">Reference proteome</keyword>
<name>A0A151SGP7_CAJCA</name>
<dbReference type="Pfam" id="PF22936">
    <property type="entry name" value="Pol_BBD"/>
    <property type="match status" value="1"/>
</dbReference>
<evidence type="ECO:0000313" key="4">
    <source>
        <dbReference type="Proteomes" id="UP000075243"/>
    </source>
</evidence>
<dbReference type="InterPro" id="IPR025724">
    <property type="entry name" value="GAG-pre-integrase_dom"/>
</dbReference>
<dbReference type="STRING" id="3821.A0A151SGP7"/>
<dbReference type="Pfam" id="PF13976">
    <property type="entry name" value="gag_pre-integrs"/>
    <property type="match status" value="1"/>
</dbReference>
<evidence type="ECO:0008006" key="5">
    <source>
        <dbReference type="Google" id="ProtNLM"/>
    </source>
</evidence>
<sequence>MCGEESFFNELIKVKVEFVSFGDDSKVAVKGRETIKVMQKDGRVGEIRNVYDVPELKNNILSMGQMMEKGNSVLMKDRVLYLKDKYDRLIARVEMKKNQMYKLDLNIIQNKCLKLDVKDEAMMWHFRFGHLNFGGLA</sequence>
<evidence type="ECO:0000259" key="1">
    <source>
        <dbReference type="Pfam" id="PF13976"/>
    </source>
</evidence>
<organism evidence="3 4">
    <name type="scientific">Cajanus cajan</name>
    <name type="common">Pigeon pea</name>
    <name type="synonym">Cajanus indicus</name>
    <dbReference type="NCBI Taxonomy" id="3821"/>
    <lineage>
        <taxon>Eukaryota</taxon>
        <taxon>Viridiplantae</taxon>
        <taxon>Streptophyta</taxon>
        <taxon>Embryophyta</taxon>
        <taxon>Tracheophyta</taxon>
        <taxon>Spermatophyta</taxon>
        <taxon>Magnoliopsida</taxon>
        <taxon>eudicotyledons</taxon>
        <taxon>Gunneridae</taxon>
        <taxon>Pentapetalae</taxon>
        <taxon>rosids</taxon>
        <taxon>fabids</taxon>
        <taxon>Fabales</taxon>
        <taxon>Fabaceae</taxon>
        <taxon>Papilionoideae</taxon>
        <taxon>50 kb inversion clade</taxon>
        <taxon>NPAAA clade</taxon>
        <taxon>indigoferoid/millettioid clade</taxon>
        <taxon>Phaseoleae</taxon>
        <taxon>Cajanus</taxon>
    </lineage>
</organism>
<evidence type="ECO:0000259" key="2">
    <source>
        <dbReference type="Pfam" id="PF22936"/>
    </source>
</evidence>
<feature type="domain" description="Retrovirus-related Pol polyprotein from transposon TNT 1-94-like beta-barrel" evidence="2">
    <location>
        <begin position="1"/>
        <end position="70"/>
    </location>
</feature>
<reference evidence="3 4" key="1">
    <citation type="journal article" date="2012" name="Nat. Biotechnol.">
        <title>Draft genome sequence of pigeonpea (Cajanus cajan), an orphan legume crop of resource-poor farmers.</title>
        <authorList>
            <person name="Varshney R.K."/>
            <person name="Chen W."/>
            <person name="Li Y."/>
            <person name="Bharti A.K."/>
            <person name="Saxena R.K."/>
            <person name="Schlueter J.A."/>
            <person name="Donoghue M.T."/>
            <person name="Azam S."/>
            <person name="Fan G."/>
            <person name="Whaley A.M."/>
            <person name="Farmer A.D."/>
            <person name="Sheridan J."/>
            <person name="Iwata A."/>
            <person name="Tuteja R."/>
            <person name="Penmetsa R.V."/>
            <person name="Wu W."/>
            <person name="Upadhyaya H.D."/>
            <person name="Yang S.P."/>
            <person name="Shah T."/>
            <person name="Saxena K.B."/>
            <person name="Michael T."/>
            <person name="McCombie W.R."/>
            <person name="Yang B."/>
            <person name="Zhang G."/>
            <person name="Yang H."/>
            <person name="Wang J."/>
            <person name="Spillane C."/>
            <person name="Cook D.R."/>
            <person name="May G.D."/>
            <person name="Xu X."/>
            <person name="Jackson S.A."/>
        </authorList>
    </citation>
    <scope>NUCLEOTIDE SEQUENCE [LARGE SCALE GENOMIC DNA]</scope>
    <source>
        <strain evidence="4">cv. Asha</strain>
    </source>
</reference>
<dbReference type="AlphaFoldDB" id="A0A151SGP7"/>
<dbReference type="Proteomes" id="UP000075243">
    <property type="component" value="Chromosome 11"/>
</dbReference>
<proteinExistence type="predicted"/>
<dbReference type="Gramene" id="C.cajan_00167.t">
    <property type="protein sequence ID" value="C.cajan_00167.t.cds1"/>
    <property type="gene ID" value="C.cajan_00167"/>
</dbReference>
<feature type="domain" description="GAG-pre-integrase" evidence="1">
    <location>
        <begin position="100"/>
        <end position="136"/>
    </location>
</feature>
<evidence type="ECO:0000313" key="3">
    <source>
        <dbReference type="EMBL" id="KYP54002.1"/>
    </source>
</evidence>
<dbReference type="EMBL" id="CM003613">
    <property type="protein sequence ID" value="KYP54002.1"/>
    <property type="molecule type" value="Genomic_DNA"/>
</dbReference>